<dbReference type="Gene3D" id="1.25.40.10">
    <property type="entry name" value="Tetratricopeptide repeat domain"/>
    <property type="match status" value="4"/>
</dbReference>
<dbReference type="Proteomes" id="UP000636800">
    <property type="component" value="Unassembled WGS sequence"/>
</dbReference>
<dbReference type="InterPro" id="IPR046960">
    <property type="entry name" value="PPR_At4g14850-like_plant"/>
</dbReference>
<dbReference type="InterPro" id="IPR002885">
    <property type="entry name" value="PPR_rpt"/>
</dbReference>
<feature type="repeat" description="PPR" evidence="2">
    <location>
        <begin position="116"/>
        <end position="150"/>
    </location>
</feature>
<comment type="caution">
    <text evidence="3">The sequence shown here is derived from an EMBL/GenBank/DDBJ whole genome shotgun (WGS) entry which is preliminary data.</text>
</comment>
<accession>A0A835QJ30</accession>
<feature type="repeat" description="PPR" evidence="2">
    <location>
        <begin position="15"/>
        <end position="49"/>
    </location>
</feature>
<dbReference type="Pfam" id="PF13041">
    <property type="entry name" value="PPR_2"/>
    <property type="match status" value="1"/>
</dbReference>
<evidence type="ECO:0000313" key="3">
    <source>
        <dbReference type="EMBL" id="KAG0469862.1"/>
    </source>
</evidence>
<feature type="repeat" description="PPR" evidence="2">
    <location>
        <begin position="319"/>
        <end position="353"/>
    </location>
</feature>
<evidence type="ECO:0008006" key="5">
    <source>
        <dbReference type="Google" id="ProtNLM"/>
    </source>
</evidence>
<dbReference type="Pfam" id="PF01535">
    <property type="entry name" value="PPR"/>
    <property type="match status" value="7"/>
</dbReference>
<dbReference type="PANTHER" id="PTHR24015">
    <property type="entry name" value="OS07G0578800 PROTEIN-RELATED"/>
    <property type="match status" value="1"/>
</dbReference>
<dbReference type="AlphaFoldDB" id="A0A835QJ30"/>
<dbReference type="FunFam" id="1.25.40.10:FF:000073">
    <property type="entry name" value="Pentatricopeptide repeat-containing protein chloroplastic"/>
    <property type="match status" value="1"/>
</dbReference>
<proteinExistence type="predicted"/>
<evidence type="ECO:0000256" key="2">
    <source>
        <dbReference type="PROSITE-ProRule" id="PRU00708"/>
    </source>
</evidence>
<dbReference type="InterPro" id="IPR046848">
    <property type="entry name" value="E_motif"/>
</dbReference>
<feature type="repeat" description="PPR" evidence="2">
    <location>
        <begin position="217"/>
        <end position="251"/>
    </location>
</feature>
<dbReference type="SUPFAM" id="SSF48452">
    <property type="entry name" value="TPR-like"/>
    <property type="match status" value="2"/>
</dbReference>
<dbReference type="PROSITE" id="PS51375">
    <property type="entry name" value="PPR"/>
    <property type="match status" value="4"/>
</dbReference>
<gene>
    <name evidence="3" type="ORF">HPP92_016562</name>
</gene>
<dbReference type="EMBL" id="JADCNL010000008">
    <property type="protein sequence ID" value="KAG0469862.1"/>
    <property type="molecule type" value="Genomic_DNA"/>
</dbReference>
<dbReference type="InterPro" id="IPR011990">
    <property type="entry name" value="TPR-like_helical_dom_sf"/>
</dbReference>
<evidence type="ECO:0000256" key="1">
    <source>
        <dbReference type="ARBA" id="ARBA00022737"/>
    </source>
</evidence>
<protein>
    <recommendedName>
        <fullName evidence="5">Pentatricopeptide repeat-containing protein</fullName>
    </recommendedName>
</protein>
<organism evidence="3 4">
    <name type="scientific">Vanilla planifolia</name>
    <name type="common">Vanilla</name>
    <dbReference type="NCBI Taxonomy" id="51239"/>
    <lineage>
        <taxon>Eukaryota</taxon>
        <taxon>Viridiplantae</taxon>
        <taxon>Streptophyta</taxon>
        <taxon>Embryophyta</taxon>
        <taxon>Tracheophyta</taxon>
        <taxon>Spermatophyta</taxon>
        <taxon>Magnoliopsida</taxon>
        <taxon>Liliopsida</taxon>
        <taxon>Asparagales</taxon>
        <taxon>Orchidaceae</taxon>
        <taxon>Vanilloideae</taxon>
        <taxon>Vanilleae</taxon>
        <taxon>Vanilla</taxon>
    </lineage>
</organism>
<keyword evidence="1" id="KW-0677">Repeat</keyword>
<dbReference type="GO" id="GO:0003729">
    <property type="term" value="F:mRNA binding"/>
    <property type="evidence" value="ECO:0007669"/>
    <property type="project" value="UniProtKB-ARBA"/>
</dbReference>
<dbReference type="PANTHER" id="PTHR24015:SF517">
    <property type="entry name" value="OS11G0256100 PROTEIN"/>
    <property type="match status" value="1"/>
</dbReference>
<dbReference type="GO" id="GO:0009451">
    <property type="term" value="P:RNA modification"/>
    <property type="evidence" value="ECO:0007669"/>
    <property type="project" value="InterPro"/>
</dbReference>
<name>A0A835QJ30_VANPL</name>
<dbReference type="NCBIfam" id="TIGR00756">
    <property type="entry name" value="PPR"/>
    <property type="match status" value="4"/>
</dbReference>
<dbReference type="Pfam" id="PF20431">
    <property type="entry name" value="E_motif"/>
    <property type="match status" value="1"/>
</dbReference>
<evidence type="ECO:0000313" key="4">
    <source>
        <dbReference type="Proteomes" id="UP000636800"/>
    </source>
</evidence>
<reference evidence="3 4" key="1">
    <citation type="journal article" date="2020" name="Nat. Food">
        <title>A phased Vanilla planifolia genome enables genetic improvement of flavour and production.</title>
        <authorList>
            <person name="Hasing T."/>
            <person name="Tang H."/>
            <person name="Brym M."/>
            <person name="Khazi F."/>
            <person name="Huang T."/>
            <person name="Chambers A.H."/>
        </authorList>
    </citation>
    <scope>NUCLEOTIDE SEQUENCE [LARGE SCALE GENOMIC DNA]</scope>
    <source>
        <tissue evidence="3">Leaf</tissue>
    </source>
</reference>
<dbReference type="FunFam" id="1.25.40.10:FF:000090">
    <property type="entry name" value="Pentatricopeptide repeat-containing protein, chloroplastic"/>
    <property type="match status" value="1"/>
</dbReference>
<keyword evidence="4" id="KW-1185">Reference proteome</keyword>
<sequence length="510" mass="56303">MEYARKLFELMADRDSFLWNTLIRGYATIGPCEEVPGLYKEMHLAGFSPDYYTFPFVVRSCAVVSAIREGKQVHCSIVKNGLDSNIFAQGSLITLYSQSGEISDAELVFGEMDERSVVSWTAMVAGYAQNCWFRKAVGAFRQMIASGMQPNEVTMVSVLPACNEFMYLSLGRAIHGFVIKSGLEFYLSLANALMAMYGKCGAVEAAKSLFDSMSARSLVSWNTMIATYEQNGDGAKAIKFFRRMIAQKLIFDGVTLVSAISACASLGNLDAGRWVHELAMSRGLETDVRVGNALLDMYAKCGNVDSAREIFGKLPPSKGVVSWSTMIGAYASHGHAKEALELFDRMKDGRITPNSFTFASVLAACSHSGLVDEGLIHFNSMKKDYGINPTVEHCACLVDLLGRAGKIIDAYEFIKRMEVRPDRAVWGALLGACRIHRNTEMAELVVKDLIQLDPQNVTFYVIMSNLYAETGRWDDAALMRRKVKEHELRKAPGCSLVGTNNTTFNISSTR</sequence>
<dbReference type="FunFam" id="1.25.40.10:FF:000344">
    <property type="entry name" value="Pentatricopeptide repeat-containing protein"/>
    <property type="match status" value="1"/>
</dbReference>